<dbReference type="GO" id="GO:0035438">
    <property type="term" value="F:cyclic-di-GMP binding"/>
    <property type="evidence" value="ECO:0007669"/>
    <property type="project" value="InterPro"/>
</dbReference>
<dbReference type="Proteomes" id="UP001139410">
    <property type="component" value="Unassembled WGS sequence"/>
</dbReference>
<gene>
    <name evidence="2" type="ORF">LVY65_07510</name>
</gene>
<evidence type="ECO:0000313" key="3">
    <source>
        <dbReference type="Proteomes" id="UP001139410"/>
    </source>
</evidence>
<dbReference type="InterPro" id="IPR009875">
    <property type="entry name" value="PilZ_domain"/>
</dbReference>
<dbReference type="AlphaFoldDB" id="A0A9X1QLI9"/>
<evidence type="ECO:0000259" key="1">
    <source>
        <dbReference type="Pfam" id="PF07238"/>
    </source>
</evidence>
<feature type="domain" description="PilZ" evidence="1">
    <location>
        <begin position="10"/>
        <end position="97"/>
    </location>
</feature>
<dbReference type="Gene3D" id="2.40.10.220">
    <property type="entry name" value="predicted glycosyltransferase like domains"/>
    <property type="match status" value="1"/>
</dbReference>
<keyword evidence="3" id="KW-1185">Reference proteome</keyword>
<accession>A0A9X1QLI9</accession>
<protein>
    <submittedName>
        <fullName evidence="2">PilZ domain-containing protein</fullName>
    </submittedName>
</protein>
<sequence length="162" mass="18132">MAQQLEGRTERRRADRTALHLSATMRDGVRKAPARVIDMSIHGCRIECSTVVTDDKMVWLAIAGIEGQHCRVAWHCEEFIGLEFETPLSQAVFDRLVQDQQQLPDAAIRELRSIASRTNWLARKASDEDIAILADISRQCAENAVVEGLRRSAAPKARPANK</sequence>
<comment type="caution">
    <text evidence="2">The sequence shown here is derived from an EMBL/GenBank/DDBJ whole genome shotgun (WGS) entry which is preliminary data.</text>
</comment>
<dbReference type="SUPFAM" id="SSF141371">
    <property type="entry name" value="PilZ domain-like"/>
    <property type="match status" value="1"/>
</dbReference>
<reference evidence="2" key="1">
    <citation type="submission" date="2022-01" db="EMBL/GenBank/DDBJ databases">
        <authorList>
            <person name="Jo J.-H."/>
            <person name="Im W.-T."/>
        </authorList>
    </citation>
    <scope>NUCLEOTIDE SEQUENCE</scope>
    <source>
        <strain evidence="2">G124</strain>
    </source>
</reference>
<dbReference type="RefSeq" id="WP_235067408.1">
    <property type="nucleotide sequence ID" value="NZ_JAKFGM010000002.1"/>
</dbReference>
<organism evidence="2 3">
    <name type="scientific">Sphingomonas cremea</name>
    <dbReference type="NCBI Taxonomy" id="2904799"/>
    <lineage>
        <taxon>Bacteria</taxon>
        <taxon>Pseudomonadati</taxon>
        <taxon>Pseudomonadota</taxon>
        <taxon>Alphaproteobacteria</taxon>
        <taxon>Sphingomonadales</taxon>
        <taxon>Sphingomonadaceae</taxon>
        <taxon>Sphingomonas</taxon>
    </lineage>
</organism>
<name>A0A9X1QLI9_9SPHN</name>
<dbReference type="EMBL" id="JAKFGM010000002">
    <property type="protein sequence ID" value="MCF2514911.1"/>
    <property type="molecule type" value="Genomic_DNA"/>
</dbReference>
<proteinExistence type="predicted"/>
<dbReference type="Pfam" id="PF07238">
    <property type="entry name" value="PilZ"/>
    <property type="match status" value="1"/>
</dbReference>
<evidence type="ECO:0000313" key="2">
    <source>
        <dbReference type="EMBL" id="MCF2514911.1"/>
    </source>
</evidence>